<gene>
    <name evidence="2" type="ORF">GCM10007423_23880</name>
</gene>
<dbReference type="RefSeq" id="WP_188931980.1">
    <property type="nucleotide sequence ID" value="NZ_BMIA01000001.1"/>
</dbReference>
<comment type="caution">
    <text evidence="2">The sequence shown here is derived from an EMBL/GenBank/DDBJ whole genome shotgun (WGS) entry which is preliminary data.</text>
</comment>
<feature type="transmembrane region" description="Helical" evidence="1">
    <location>
        <begin position="75"/>
        <end position="92"/>
    </location>
</feature>
<evidence type="ECO:0000313" key="2">
    <source>
        <dbReference type="EMBL" id="GGH33538.1"/>
    </source>
</evidence>
<feature type="transmembrane region" description="Helical" evidence="1">
    <location>
        <begin position="21"/>
        <end position="39"/>
    </location>
</feature>
<keyword evidence="3" id="KW-1185">Reference proteome</keyword>
<protein>
    <submittedName>
        <fullName evidence="2">Uncharacterized protein</fullName>
    </submittedName>
</protein>
<accession>A0ABQ1YR95</accession>
<evidence type="ECO:0000313" key="3">
    <source>
        <dbReference type="Proteomes" id="UP000600214"/>
    </source>
</evidence>
<keyword evidence="1" id="KW-0472">Membrane</keyword>
<dbReference type="EMBL" id="BMIA01000001">
    <property type="protein sequence ID" value="GGH33538.1"/>
    <property type="molecule type" value="Genomic_DNA"/>
</dbReference>
<name>A0ABQ1YR95_9BACT</name>
<reference evidence="3" key="1">
    <citation type="journal article" date="2019" name="Int. J. Syst. Evol. Microbiol.">
        <title>The Global Catalogue of Microorganisms (GCM) 10K type strain sequencing project: providing services to taxonomists for standard genome sequencing and annotation.</title>
        <authorList>
            <consortium name="The Broad Institute Genomics Platform"/>
            <consortium name="The Broad Institute Genome Sequencing Center for Infectious Disease"/>
            <person name="Wu L."/>
            <person name="Ma J."/>
        </authorList>
    </citation>
    <scope>NUCLEOTIDE SEQUENCE [LARGE SCALE GENOMIC DNA]</scope>
    <source>
        <strain evidence="3">CGMCC 1.15288</strain>
    </source>
</reference>
<feature type="transmembrane region" description="Helical" evidence="1">
    <location>
        <begin position="104"/>
        <end position="122"/>
    </location>
</feature>
<dbReference type="Proteomes" id="UP000600214">
    <property type="component" value="Unassembled WGS sequence"/>
</dbReference>
<evidence type="ECO:0000256" key="1">
    <source>
        <dbReference type="SAM" id="Phobius"/>
    </source>
</evidence>
<keyword evidence="1" id="KW-1133">Transmembrane helix</keyword>
<organism evidence="2 3">
    <name type="scientific">Dyadobacter endophyticus</name>
    <dbReference type="NCBI Taxonomy" id="1749036"/>
    <lineage>
        <taxon>Bacteria</taxon>
        <taxon>Pseudomonadati</taxon>
        <taxon>Bacteroidota</taxon>
        <taxon>Cytophagia</taxon>
        <taxon>Cytophagales</taxon>
        <taxon>Spirosomataceae</taxon>
        <taxon>Dyadobacter</taxon>
    </lineage>
</organism>
<feature type="transmembrane region" description="Helical" evidence="1">
    <location>
        <begin position="51"/>
        <end position="68"/>
    </location>
</feature>
<keyword evidence="1" id="KW-0812">Transmembrane</keyword>
<sequence>MPMQRHYNSITDSPQRFNLTGHFVIFILEIVSSWMYVSFLCYESAGLDRPSAFFLGALASVLTSTLCYGNHFFRVVLVVFFSVSWGYLALALTDLMPGSSINRWVAFGIVSLLLLLAHRPILRKKLPTSAQTRSSAHLF</sequence>
<proteinExistence type="predicted"/>